<dbReference type="RefSeq" id="WP_219750233.1">
    <property type="nucleotide sequence ID" value="NZ_JAHXZN010000009.1"/>
</dbReference>
<accession>A0ABS7BSR9</accession>
<name>A0ABS7BSR9_9SPHN</name>
<reference evidence="1 2" key="1">
    <citation type="submission" date="2021-07" db="EMBL/GenBank/DDBJ databases">
        <title>Sphingomonas sp.</title>
        <authorList>
            <person name="Feng G."/>
            <person name="Li J."/>
            <person name="Pan M."/>
        </authorList>
    </citation>
    <scope>NUCLEOTIDE SEQUENCE [LARGE SCALE GENOMIC DNA]</scope>
    <source>
        <strain evidence="1 2">RRHST34</strain>
    </source>
</reference>
<dbReference type="EMBL" id="JAHXZN010000009">
    <property type="protein sequence ID" value="MBW6532636.1"/>
    <property type="molecule type" value="Genomic_DNA"/>
</dbReference>
<proteinExistence type="predicted"/>
<keyword evidence="2" id="KW-1185">Reference proteome</keyword>
<organism evidence="1 2">
    <name type="scientific">Sphingomonas citri</name>
    <dbReference type="NCBI Taxonomy" id="2862499"/>
    <lineage>
        <taxon>Bacteria</taxon>
        <taxon>Pseudomonadati</taxon>
        <taxon>Pseudomonadota</taxon>
        <taxon>Alphaproteobacteria</taxon>
        <taxon>Sphingomonadales</taxon>
        <taxon>Sphingomonadaceae</taxon>
        <taxon>Sphingomonas</taxon>
    </lineage>
</organism>
<dbReference type="InterPro" id="IPR052755">
    <property type="entry name" value="Lysozyme_Inhibitor_LprI"/>
</dbReference>
<evidence type="ECO:0008006" key="3">
    <source>
        <dbReference type="Google" id="ProtNLM"/>
    </source>
</evidence>
<comment type="caution">
    <text evidence="1">The sequence shown here is derived from an EMBL/GenBank/DDBJ whole genome shotgun (WGS) entry which is preliminary data.</text>
</comment>
<dbReference type="PANTHER" id="PTHR37549">
    <property type="entry name" value="LIPOPROTEIN LPRI"/>
    <property type="match status" value="1"/>
</dbReference>
<protein>
    <recommendedName>
        <fullName evidence="3">Lysozyme inhibitor LprI N-terminal domain-containing protein</fullName>
    </recommendedName>
</protein>
<dbReference type="PANTHER" id="PTHR37549:SF1">
    <property type="entry name" value="LIPOPROTEIN LPRI"/>
    <property type="match status" value="1"/>
</dbReference>
<gene>
    <name evidence="1" type="ORF">KZ820_17985</name>
</gene>
<dbReference type="Proteomes" id="UP000759103">
    <property type="component" value="Unassembled WGS sequence"/>
</dbReference>
<evidence type="ECO:0000313" key="1">
    <source>
        <dbReference type="EMBL" id="MBW6532636.1"/>
    </source>
</evidence>
<evidence type="ECO:0000313" key="2">
    <source>
        <dbReference type="Proteomes" id="UP000759103"/>
    </source>
</evidence>
<sequence length="183" mass="20355">MLPIAQLVGPVPPPLPQQTADCDRPTYATDMLVCGDPTLRALDQRLLSRLTSGVPGATGASSSLIEAQEEWFKRSRRCAFERDQRDCVEAAYEERLAVLTAPSTSAIEAGTCRLGDKGHARLLVDGERLIIWRDGAVIAVAFRMRDEWHTFMTYQRTNTSVTIRDLKGRAMAHCRTARPSRAR</sequence>